<proteinExistence type="predicted"/>
<dbReference type="InterPro" id="IPR032710">
    <property type="entry name" value="NTF2-like_dom_sf"/>
</dbReference>
<dbReference type="PANTHER" id="PTHR47307">
    <property type="entry name" value="GLUTATHIONE-REGULATED POTASSIUM-EFFLUX SYSTEM ANCILLARY PROTEIN KEFG"/>
    <property type="match status" value="1"/>
</dbReference>
<name>A0A0P7D3Z4_9GAMM</name>
<accession>A0A0P7D3Z4</accession>
<reference evidence="3 4" key="1">
    <citation type="submission" date="2015-09" db="EMBL/GenBank/DDBJ databases">
        <title>Draft Genome Sequence of Pseudoalteromonas lipolytica UCD-48B.</title>
        <authorList>
            <person name="Krusor M."/>
            <person name="Coil D.A."/>
            <person name="Lang J.M."/>
            <person name="Eisen J.A."/>
            <person name="Alexiev A."/>
        </authorList>
    </citation>
    <scope>NUCLEOTIDE SEQUENCE [LARGE SCALE GENOMIC DNA]</scope>
    <source>
        <strain evidence="3 4">UCD-48B</strain>
    </source>
</reference>
<dbReference type="GO" id="GO:0009055">
    <property type="term" value="F:electron transfer activity"/>
    <property type="evidence" value="ECO:0007669"/>
    <property type="project" value="TreeGrafter"/>
</dbReference>
<dbReference type="InterPro" id="IPR046980">
    <property type="entry name" value="KefG/KefF"/>
</dbReference>
<dbReference type="PANTHER" id="PTHR47307:SF1">
    <property type="entry name" value="GLUTATHIONE-REGULATED POTASSIUM-EFFLUX SYSTEM ANCILLARY PROTEIN KEFG"/>
    <property type="match status" value="1"/>
</dbReference>
<evidence type="ECO:0000256" key="1">
    <source>
        <dbReference type="ARBA" id="ARBA00023002"/>
    </source>
</evidence>
<gene>
    <name evidence="3" type="ORF">AOG27_13565</name>
</gene>
<dbReference type="EMBL" id="LJTC01000008">
    <property type="protein sequence ID" value="KPM83093.1"/>
    <property type="molecule type" value="Genomic_DNA"/>
</dbReference>
<comment type="caution">
    <text evidence="3">The sequence shown here is derived from an EMBL/GenBank/DDBJ whole genome shotgun (WGS) entry which is preliminary data.</text>
</comment>
<dbReference type="Gene3D" id="3.40.50.360">
    <property type="match status" value="1"/>
</dbReference>
<dbReference type="PATRIC" id="fig|570156.3.peg.3818"/>
<dbReference type="Pfam" id="PF02525">
    <property type="entry name" value="Flavodoxin_2"/>
    <property type="match status" value="1"/>
</dbReference>
<dbReference type="OrthoDB" id="9798454at2"/>
<evidence type="ECO:0000313" key="4">
    <source>
        <dbReference type="Proteomes" id="UP000050378"/>
    </source>
</evidence>
<dbReference type="AlphaFoldDB" id="A0A0P7D3Z4"/>
<sequence length="322" mass="36882">MSKILVISGHPNLSESNANTTVIETLLSRHDDVAIRRLDSLYGEKQIDIVSEHEALLSASVVVLQFPFYWYSVPALMKRWIDEVLSYNFAYGPKGDKLANKHLILSVTVGGPEEAYSPLGYNHFSVEEFLRPLEQTAYLAKMQYHRPIYSHRMVYIEGVYNELSDVQNRAVEHGERLAAKIADLLHSPESIIKQFVNKWFDKLDSLSEKTEAFLPHLSKQLVLCLPEGDFLGHAGFKQWYQWALSTFKPNCRHIVEQIDITADGEYFNLSLRVNLSAHTYIDSDFAGQNVEVQVKENWRLRIIDGQHVLIEQYLVSSLGDQL</sequence>
<protein>
    <submittedName>
        <fullName evidence="3">FMN reductase</fullName>
    </submittedName>
</protein>
<dbReference type="Proteomes" id="UP000050378">
    <property type="component" value="Unassembled WGS sequence"/>
</dbReference>
<evidence type="ECO:0000259" key="2">
    <source>
        <dbReference type="Pfam" id="PF02525"/>
    </source>
</evidence>
<dbReference type="GO" id="GO:0003955">
    <property type="term" value="F:NAD(P)H dehydrogenase (quinone) activity"/>
    <property type="evidence" value="ECO:0007669"/>
    <property type="project" value="TreeGrafter"/>
</dbReference>
<dbReference type="GO" id="GO:0010181">
    <property type="term" value="F:FMN binding"/>
    <property type="evidence" value="ECO:0007669"/>
    <property type="project" value="TreeGrafter"/>
</dbReference>
<dbReference type="SUPFAM" id="SSF54427">
    <property type="entry name" value="NTF2-like"/>
    <property type="match status" value="1"/>
</dbReference>
<evidence type="ECO:0000313" key="3">
    <source>
        <dbReference type="EMBL" id="KPM83093.1"/>
    </source>
</evidence>
<dbReference type="STRING" id="570156.AOG27_13565"/>
<feature type="domain" description="Flavodoxin-like fold" evidence="2">
    <location>
        <begin position="2"/>
        <end position="158"/>
    </location>
</feature>
<keyword evidence="1" id="KW-0560">Oxidoreductase</keyword>
<dbReference type="RefSeq" id="WP_054553548.1">
    <property type="nucleotide sequence ID" value="NZ_LJTC01000008.1"/>
</dbReference>
<dbReference type="SUPFAM" id="SSF52218">
    <property type="entry name" value="Flavoproteins"/>
    <property type="match status" value="1"/>
</dbReference>
<organism evidence="3 4">
    <name type="scientific">Pseudoalteromonas lipolytica</name>
    <dbReference type="NCBI Taxonomy" id="570156"/>
    <lineage>
        <taxon>Bacteria</taxon>
        <taxon>Pseudomonadati</taxon>
        <taxon>Pseudomonadota</taxon>
        <taxon>Gammaproteobacteria</taxon>
        <taxon>Alteromonadales</taxon>
        <taxon>Pseudoalteromonadaceae</taxon>
        <taxon>Pseudoalteromonas</taxon>
    </lineage>
</organism>
<dbReference type="InterPro" id="IPR029039">
    <property type="entry name" value="Flavoprotein-like_sf"/>
</dbReference>
<dbReference type="InterPro" id="IPR003680">
    <property type="entry name" value="Flavodoxin_fold"/>
</dbReference>